<dbReference type="InterPro" id="IPR003833">
    <property type="entry name" value="CT_C_D"/>
</dbReference>
<accession>A0A919VFD7</accession>
<dbReference type="Gene3D" id="2.40.100.10">
    <property type="entry name" value="Cyclophilin-like"/>
    <property type="match status" value="1"/>
</dbReference>
<name>A0A919VFD7_9CLOT</name>
<dbReference type="SUPFAM" id="SSF50891">
    <property type="entry name" value="Cyclophilin-like"/>
    <property type="match status" value="1"/>
</dbReference>
<dbReference type="PANTHER" id="PTHR34698">
    <property type="entry name" value="5-OXOPROLINASE SUBUNIT B"/>
    <property type="match status" value="1"/>
</dbReference>
<gene>
    <name evidence="5" type="primary">kipI</name>
    <name evidence="5" type="ORF">CPJCM30710_07030</name>
</gene>
<keyword evidence="1" id="KW-0547">Nucleotide-binding</keyword>
<dbReference type="AlphaFoldDB" id="A0A919VFD7"/>
<evidence type="ECO:0000313" key="6">
    <source>
        <dbReference type="Proteomes" id="UP000679179"/>
    </source>
</evidence>
<dbReference type="GO" id="GO:0005524">
    <property type="term" value="F:ATP binding"/>
    <property type="evidence" value="ECO:0007669"/>
    <property type="project" value="UniProtKB-KW"/>
</dbReference>
<dbReference type="Proteomes" id="UP000679179">
    <property type="component" value="Unassembled WGS sequence"/>
</dbReference>
<dbReference type="InterPro" id="IPR029000">
    <property type="entry name" value="Cyclophilin-like_dom_sf"/>
</dbReference>
<dbReference type="GO" id="GO:0016787">
    <property type="term" value="F:hydrolase activity"/>
    <property type="evidence" value="ECO:0007669"/>
    <property type="project" value="UniProtKB-KW"/>
</dbReference>
<feature type="domain" description="Carboxyltransferase" evidence="4">
    <location>
        <begin position="7"/>
        <end position="226"/>
    </location>
</feature>
<evidence type="ECO:0000256" key="2">
    <source>
        <dbReference type="ARBA" id="ARBA00022801"/>
    </source>
</evidence>
<evidence type="ECO:0000256" key="1">
    <source>
        <dbReference type="ARBA" id="ARBA00022741"/>
    </source>
</evidence>
<organism evidence="5 6">
    <name type="scientific">Clostridium polyendosporum</name>
    <dbReference type="NCBI Taxonomy" id="69208"/>
    <lineage>
        <taxon>Bacteria</taxon>
        <taxon>Bacillati</taxon>
        <taxon>Bacillota</taxon>
        <taxon>Clostridia</taxon>
        <taxon>Eubacteriales</taxon>
        <taxon>Clostridiaceae</taxon>
        <taxon>Clostridium</taxon>
    </lineage>
</organism>
<dbReference type="Pfam" id="PF02682">
    <property type="entry name" value="CT_C_D"/>
    <property type="match status" value="1"/>
</dbReference>
<dbReference type="InterPro" id="IPR010016">
    <property type="entry name" value="PxpB"/>
</dbReference>
<proteinExistence type="predicted"/>
<keyword evidence="2" id="KW-0378">Hydrolase</keyword>
<protein>
    <submittedName>
        <fullName evidence="5">Kinase A inhibitor</fullName>
    </submittedName>
</protein>
<evidence type="ECO:0000256" key="3">
    <source>
        <dbReference type="ARBA" id="ARBA00022840"/>
    </source>
</evidence>
<comment type="caution">
    <text evidence="5">The sequence shown here is derived from an EMBL/GenBank/DDBJ whole genome shotgun (WGS) entry which is preliminary data.</text>
</comment>
<keyword evidence="3" id="KW-0067">ATP-binding</keyword>
<dbReference type="SMART" id="SM00796">
    <property type="entry name" value="AHS1"/>
    <property type="match status" value="1"/>
</dbReference>
<dbReference type="Gene3D" id="3.30.1360.40">
    <property type="match status" value="1"/>
</dbReference>
<sequence>MEDINSVKLSALGDSAIIIEFSKSIDLQTHHKVKALAAYLDEHPFPGMIEYITAFTTVTVFYDPLQVYNIDSQNRLNKNISNYKSPYFIVESIMKEILLSVENDINYKPRIVEIPVCYGGEFGPDLEYVAKHNRLTIEEVINIHSSGEYLVYMIGFAPGFPYLGGMSERIAAPRRQSPRLLIPAGTVGIAGKQTGVYPIGTPGGWQLIGRTPLALFRPKDDIPSLLRSGDIIKFKSISHDEYNTWKEEFM</sequence>
<dbReference type="EMBL" id="BOPZ01000004">
    <property type="protein sequence ID" value="GIM28037.1"/>
    <property type="molecule type" value="Genomic_DNA"/>
</dbReference>
<evidence type="ECO:0000313" key="5">
    <source>
        <dbReference type="EMBL" id="GIM28037.1"/>
    </source>
</evidence>
<evidence type="ECO:0000259" key="4">
    <source>
        <dbReference type="SMART" id="SM00796"/>
    </source>
</evidence>
<keyword evidence="6" id="KW-1185">Reference proteome</keyword>
<dbReference type="PANTHER" id="PTHR34698:SF2">
    <property type="entry name" value="5-OXOPROLINASE SUBUNIT B"/>
    <property type="match status" value="1"/>
</dbReference>
<reference evidence="5" key="1">
    <citation type="submission" date="2021-03" db="EMBL/GenBank/DDBJ databases">
        <title>Taxonomic study of Clostridium polyendosporum from meadow-gley soil under rice.</title>
        <authorList>
            <person name="Kobayashi H."/>
            <person name="Tanizawa Y."/>
            <person name="Yagura M."/>
        </authorList>
    </citation>
    <scope>NUCLEOTIDE SEQUENCE</scope>
    <source>
        <strain evidence="5">JCM 30710</strain>
    </source>
</reference>
<dbReference type="RefSeq" id="WP_212902776.1">
    <property type="nucleotide sequence ID" value="NZ_BOPZ01000004.1"/>
</dbReference>
<dbReference type="SUPFAM" id="SSF160467">
    <property type="entry name" value="PH0987 N-terminal domain-like"/>
    <property type="match status" value="1"/>
</dbReference>
<dbReference type="NCBIfam" id="TIGR00370">
    <property type="entry name" value="5-oxoprolinase subunit PxpB"/>
    <property type="match status" value="1"/>
</dbReference>